<dbReference type="InterPro" id="IPR025714">
    <property type="entry name" value="Methyltranfer_dom"/>
</dbReference>
<evidence type="ECO:0000256" key="2">
    <source>
        <dbReference type="ARBA" id="ARBA00022679"/>
    </source>
</evidence>
<evidence type="ECO:0000259" key="5">
    <source>
        <dbReference type="Pfam" id="PF13847"/>
    </source>
</evidence>
<dbReference type="InterPro" id="IPR016980">
    <property type="entry name" value="S-AdoMet-dep_MeTrfase_Alr7345"/>
</dbReference>
<evidence type="ECO:0000313" key="6">
    <source>
        <dbReference type="EMBL" id="GGB66696.1"/>
    </source>
</evidence>
<dbReference type="RefSeq" id="WP_158084665.1">
    <property type="nucleotide sequence ID" value="NZ_BMKF01000001.1"/>
</dbReference>
<evidence type="ECO:0000256" key="3">
    <source>
        <dbReference type="ARBA" id="ARBA00022691"/>
    </source>
</evidence>
<keyword evidence="2" id="KW-0808">Transferase</keyword>
<dbReference type="SUPFAM" id="SSF53335">
    <property type="entry name" value="S-adenosyl-L-methionine-dependent methyltransferases"/>
    <property type="match status" value="1"/>
</dbReference>
<dbReference type="PIRSF" id="PIRSF031679">
    <property type="entry name" value="Mtase_Alr7345_prd"/>
    <property type="match status" value="1"/>
</dbReference>
<feature type="domain" description="Methyltransferase" evidence="5">
    <location>
        <begin position="127"/>
        <end position="201"/>
    </location>
</feature>
<dbReference type="GO" id="GO:0032259">
    <property type="term" value="P:methylation"/>
    <property type="evidence" value="ECO:0007669"/>
    <property type="project" value="UniProtKB-KW"/>
</dbReference>
<feature type="signal peptide" evidence="4">
    <location>
        <begin position="1"/>
        <end position="19"/>
    </location>
</feature>
<evidence type="ECO:0000256" key="1">
    <source>
        <dbReference type="ARBA" id="ARBA00022603"/>
    </source>
</evidence>
<dbReference type="InterPro" id="IPR023576">
    <property type="entry name" value="UbiE/COQ5_MeTrFase_CS"/>
</dbReference>
<keyword evidence="7" id="KW-1185">Reference proteome</keyword>
<dbReference type="EMBL" id="BMKF01000001">
    <property type="protein sequence ID" value="GGB66696.1"/>
    <property type="molecule type" value="Genomic_DNA"/>
</dbReference>
<dbReference type="InterPro" id="IPR029063">
    <property type="entry name" value="SAM-dependent_MTases_sf"/>
</dbReference>
<sequence length="272" mass="29466">MTLRLMTGAAMLLLASACAATKTEAGLAPVDVPMPPVAETVSADAARLNAAIVNDARPDTDIERDAMRHPAAVVEFIGLEPDDTLLELEAGGGYFTEIFSRYLTDDAKLYMQNPAAFDAFLGNSLETRLEGLDNVEYLKVNFDEMPLDDASVDVVTWFQGPHELWYTPESGTKLVTNPDNSLPEIFRVLKPGGTFVVIDHTAPAGSPATTGGDTHRIDPQIVKDLATEAGFVVVAESDLFDNPEDDLTVNVFDEKVRGTTDQFMIKFEKPAA</sequence>
<organism evidence="6 7">
    <name type="scientific">Henriciella pelagia</name>
    <dbReference type="NCBI Taxonomy" id="1977912"/>
    <lineage>
        <taxon>Bacteria</taxon>
        <taxon>Pseudomonadati</taxon>
        <taxon>Pseudomonadota</taxon>
        <taxon>Alphaproteobacteria</taxon>
        <taxon>Hyphomonadales</taxon>
        <taxon>Hyphomonadaceae</taxon>
        <taxon>Henriciella</taxon>
    </lineage>
</organism>
<gene>
    <name evidence="6" type="ORF">GCM10011503_14330</name>
</gene>
<dbReference type="PROSITE" id="PS01184">
    <property type="entry name" value="UBIE_2"/>
    <property type="match status" value="1"/>
</dbReference>
<feature type="chain" id="PRO_5046101457" evidence="4">
    <location>
        <begin position="20"/>
        <end position="272"/>
    </location>
</feature>
<protein>
    <submittedName>
        <fullName evidence="6">Methyltransferase</fullName>
    </submittedName>
</protein>
<reference evidence="7" key="1">
    <citation type="journal article" date="2019" name="Int. J. Syst. Evol. Microbiol.">
        <title>The Global Catalogue of Microorganisms (GCM) 10K type strain sequencing project: providing services to taxonomists for standard genome sequencing and annotation.</title>
        <authorList>
            <consortium name="The Broad Institute Genomics Platform"/>
            <consortium name="The Broad Institute Genome Sequencing Center for Infectious Disease"/>
            <person name="Wu L."/>
            <person name="Ma J."/>
        </authorList>
    </citation>
    <scope>NUCLEOTIDE SEQUENCE [LARGE SCALE GENOMIC DNA]</scope>
    <source>
        <strain evidence="7">CGMCC 1.15928</strain>
    </source>
</reference>
<proteinExistence type="predicted"/>
<name>A0ABQ1JGL6_9PROT</name>
<accession>A0ABQ1JGL6</accession>
<dbReference type="Pfam" id="PF13847">
    <property type="entry name" value="Methyltransf_31"/>
    <property type="match status" value="1"/>
</dbReference>
<dbReference type="Gene3D" id="3.40.50.150">
    <property type="entry name" value="Vaccinia Virus protein VP39"/>
    <property type="match status" value="1"/>
</dbReference>
<dbReference type="GO" id="GO:0008168">
    <property type="term" value="F:methyltransferase activity"/>
    <property type="evidence" value="ECO:0007669"/>
    <property type="project" value="UniProtKB-KW"/>
</dbReference>
<evidence type="ECO:0000256" key="4">
    <source>
        <dbReference type="SAM" id="SignalP"/>
    </source>
</evidence>
<evidence type="ECO:0000313" key="7">
    <source>
        <dbReference type="Proteomes" id="UP000628854"/>
    </source>
</evidence>
<comment type="caution">
    <text evidence="6">The sequence shown here is derived from an EMBL/GenBank/DDBJ whole genome shotgun (WGS) entry which is preliminary data.</text>
</comment>
<keyword evidence="3" id="KW-0949">S-adenosyl-L-methionine</keyword>
<dbReference type="PROSITE" id="PS51257">
    <property type="entry name" value="PROKAR_LIPOPROTEIN"/>
    <property type="match status" value="1"/>
</dbReference>
<dbReference type="Proteomes" id="UP000628854">
    <property type="component" value="Unassembled WGS sequence"/>
</dbReference>
<keyword evidence="4" id="KW-0732">Signal</keyword>
<keyword evidence="1 6" id="KW-0489">Methyltransferase</keyword>